<dbReference type="EMBL" id="CP071491">
    <property type="protein sequence ID" value="QSX17933.1"/>
    <property type="molecule type" value="Genomic_DNA"/>
</dbReference>
<accession>A0A143CEC3</accession>
<keyword evidence="1" id="KW-0472">Membrane</keyword>
<reference evidence="2" key="1">
    <citation type="submission" date="2021-03" db="EMBL/GenBank/DDBJ databases">
        <title>Characterization of a novel Integrative Conjugative Element in Glaesserella parasuis.</title>
        <authorList>
            <person name="Hu G."/>
            <person name="Sun H."/>
        </authorList>
    </citation>
    <scope>NUCLEOTIDE SEQUENCE</scope>
    <source>
        <strain evidence="2">GHP1807</strain>
    </source>
</reference>
<keyword evidence="1" id="KW-0812">Transmembrane</keyword>
<name>A0A143CEC3_GLAPU</name>
<dbReference type="RefSeq" id="WP_021113517.1">
    <property type="nucleotide sequence ID" value="NZ_CP015099.1"/>
</dbReference>
<evidence type="ECO:0000313" key="3">
    <source>
        <dbReference type="Proteomes" id="UP000662736"/>
    </source>
</evidence>
<organism evidence="2 3">
    <name type="scientific">Glaesserella parasuis</name>
    <name type="common">Haemophilus parasuis</name>
    <dbReference type="NCBI Taxonomy" id="738"/>
    <lineage>
        <taxon>Bacteria</taxon>
        <taxon>Pseudomonadati</taxon>
        <taxon>Pseudomonadota</taxon>
        <taxon>Gammaproteobacteria</taxon>
        <taxon>Pasteurellales</taxon>
        <taxon>Pasteurellaceae</taxon>
        <taxon>Glaesserella</taxon>
    </lineage>
</organism>
<feature type="transmembrane region" description="Helical" evidence="1">
    <location>
        <begin position="38"/>
        <end position="59"/>
    </location>
</feature>
<protein>
    <submittedName>
        <fullName evidence="2">Uncharacterized protein</fullName>
    </submittedName>
</protein>
<dbReference type="AlphaFoldDB" id="A0A143CEC3"/>
<evidence type="ECO:0000256" key="1">
    <source>
        <dbReference type="SAM" id="Phobius"/>
    </source>
</evidence>
<dbReference type="Proteomes" id="UP000662736">
    <property type="component" value="Chromosome"/>
</dbReference>
<keyword evidence="1" id="KW-1133">Transmembrane helix</keyword>
<gene>
    <name evidence="2" type="ORF">J1G54_05330</name>
</gene>
<feature type="transmembrane region" description="Helical" evidence="1">
    <location>
        <begin position="7"/>
        <end position="26"/>
    </location>
</feature>
<evidence type="ECO:0000313" key="2">
    <source>
        <dbReference type="EMBL" id="QSX17933.1"/>
    </source>
</evidence>
<sequence>MKNITEQILLISIGIIIGILFGLGFSDWSRIDTGSVTNWIIAFGTVLLFIVALYTALSWRAQRIPEARKDFINAIVDFDNYIYQFSSEDFTSTPESFLNYHNQLLNKFWNVEKSIMYFYQFDKKDKANIDAQYCKIIELINKFGGNLKSNRHGNLIVANKASKLNTEVNAILPESYTLLKLVAGENLTIKYQEKQNDKHPQP</sequence>
<proteinExistence type="predicted"/>